<dbReference type="Proteomes" id="UP000316855">
    <property type="component" value="Chromosome"/>
</dbReference>
<dbReference type="OrthoDB" id="278110at2"/>
<dbReference type="InterPro" id="IPR023214">
    <property type="entry name" value="HAD_sf"/>
</dbReference>
<gene>
    <name evidence="3" type="ORF">Pan161_59880</name>
</gene>
<dbReference type="PANTHER" id="PTHR16504:SF4">
    <property type="entry name" value="5'(3')-DEOXYRIBONUCLEOTIDASE"/>
    <property type="match status" value="1"/>
</dbReference>
<accession>A0A517VMQ0</accession>
<reference evidence="3 4" key="1">
    <citation type="submission" date="2019-02" db="EMBL/GenBank/DDBJ databases">
        <title>Deep-cultivation of Planctomycetes and their phenomic and genomic characterization uncovers novel biology.</title>
        <authorList>
            <person name="Wiegand S."/>
            <person name="Jogler M."/>
            <person name="Boedeker C."/>
            <person name="Pinto D."/>
            <person name="Vollmers J."/>
            <person name="Rivas-Marin E."/>
            <person name="Kohn T."/>
            <person name="Peeters S.H."/>
            <person name="Heuer A."/>
            <person name="Rast P."/>
            <person name="Oberbeckmann S."/>
            <person name="Bunk B."/>
            <person name="Jeske O."/>
            <person name="Meyerdierks A."/>
            <person name="Storesund J.E."/>
            <person name="Kallscheuer N."/>
            <person name="Luecker S."/>
            <person name="Lage O.M."/>
            <person name="Pohl T."/>
            <person name="Merkel B.J."/>
            <person name="Hornburger P."/>
            <person name="Mueller R.-W."/>
            <person name="Bruemmer F."/>
            <person name="Labrenz M."/>
            <person name="Spormann A.M."/>
            <person name="Op den Camp H."/>
            <person name="Overmann J."/>
            <person name="Amann R."/>
            <person name="Jetten M.S.M."/>
            <person name="Mascher T."/>
            <person name="Medema M.H."/>
            <person name="Devos D.P."/>
            <person name="Kaster A.-K."/>
            <person name="Ovreas L."/>
            <person name="Rohde M."/>
            <person name="Galperin M.Y."/>
            <person name="Jogler C."/>
        </authorList>
    </citation>
    <scope>NUCLEOTIDE SEQUENCE [LARGE SCALE GENOMIC DNA]</scope>
    <source>
        <strain evidence="3 4">Pan161</strain>
    </source>
</reference>
<dbReference type="Gene3D" id="3.40.50.1000">
    <property type="entry name" value="HAD superfamily/HAD-like"/>
    <property type="match status" value="1"/>
</dbReference>
<dbReference type="GO" id="GO:0009223">
    <property type="term" value="P:pyrimidine deoxyribonucleotide catabolic process"/>
    <property type="evidence" value="ECO:0007669"/>
    <property type="project" value="TreeGrafter"/>
</dbReference>
<evidence type="ECO:0000313" key="3">
    <source>
        <dbReference type="EMBL" id="QDT94293.1"/>
    </source>
</evidence>
<comment type="similarity">
    <text evidence="1">Belongs to the 5'(3')-deoxyribonucleotidase family.</text>
</comment>
<dbReference type="KEGG" id="gax:Pan161_59880"/>
<dbReference type="SUPFAM" id="SSF56784">
    <property type="entry name" value="HAD-like"/>
    <property type="match status" value="1"/>
</dbReference>
<evidence type="ECO:0000313" key="4">
    <source>
        <dbReference type="Proteomes" id="UP000316855"/>
    </source>
</evidence>
<dbReference type="RefSeq" id="WP_145232208.1">
    <property type="nucleotide sequence ID" value="NZ_CP036343.1"/>
</dbReference>
<evidence type="ECO:0000256" key="2">
    <source>
        <dbReference type="PIRSR" id="PIRSR610708-1"/>
    </source>
</evidence>
<dbReference type="GO" id="GO:0008253">
    <property type="term" value="F:5'-nucleotidase activity"/>
    <property type="evidence" value="ECO:0007669"/>
    <property type="project" value="InterPro"/>
</dbReference>
<dbReference type="Pfam" id="PF06941">
    <property type="entry name" value="NT5C"/>
    <property type="match status" value="1"/>
</dbReference>
<feature type="active site" description="Proton donor" evidence="2">
    <location>
        <position position="11"/>
    </location>
</feature>
<name>A0A517VMQ0_9PLAN</name>
<dbReference type="EMBL" id="CP036343">
    <property type="protein sequence ID" value="QDT94293.1"/>
    <property type="molecule type" value="Genomic_DNA"/>
</dbReference>
<protein>
    <submittedName>
        <fullName evidence="3">5' nucleotidase, deoxy (Pyrimidine), cytosolic type C protein (NT5C)</fullName>
    </submittedName>
</protein>
<dbReference type="InterPro" id="IPR010708">
    <property type="entry name" value="5'(3')-deoxyribonucleotidase"/>
</dbReference>
<sequence length="184" mass="21438">MKMNRVYFDMDGVLVDWFGGICDLLQRDRFHEESRWPEGATTEQALQVDVDRMWNLVSRHGSDWWANLDPLPAMRDLLALFADSRAEIGILTSPANCEHAATGKIRWLKQYLPGYVDRVHMTVDKHHLARRGVLLIDDHDGNCERFRAAGGTAVLFPQVWNKKRFHCSRQLESVRAQLRYYKVR</sequence>
<evidence type="ECO:0000256" key="1">
    <source>
        <dbReference type="ARBA" id="ARBA00009589"/>
    </source>
</evidence>
<dbReference type="AlphaFoldDB" id="A0A517VMQ0"/>
<proteinExistence type="inferred from homology"/>
<dbReference type="PANTHER" id="PTHR16504">
    <property type="entry name" value="5'(3')-DEOXYRIBONUCLEOTIDASE"/>
    <property type="match status" value="1"/>
</dbReference>
<dbReference type="Gene3D" id="1.10.40.40">
    <property type="entry name" value="Deoxyribonucleotidase, domain 2"/>
    <property type="match status" value="1"/>
</dbReference>
<keyword evidence="4" id="KW-1185">Reference proteome</keyword>
<organism evidence="3 4">
    <name type="scientific">Gimesia algae</name>
    <dbReference type="NCBI Taxonomy" id="2527971"/>
    <lineage>
        <taxon>Bacteria</taxon>
        <taxon>Pseudomonadati</taxon>
        <taxon>Planctomycetota</taxon>
        <taxon>Planctomycetia</taxon>
        <taxon>Planctomycetales</taxon>
        <taxon>Planctomycetaceae</taxon>
        <taxon>Gimesia</taxon>
    </lineage>
</organism>
<feature type="active site" description="Nucleophile" evidence="2">
    <location>
        <position position="9"/>
    </location>
</feature>
<dbReference type="InterPro" id="IPR036412">
    <property type="entry name" value="HAD-like_sf"/>
</dbReference>